<dbReference type="AlphaFoldDB" id="A0AAD7UBJ1"/>
<evidence type="ECO:0000256" key="6">
    <source>
        <dbReference type="ARBA" id="ARBA00023136"/>
    </source>
</evidence>
<evidence type="ECO:0000256" key="10">
    <source>
        <dbReference type="ARBA" id="ARBA00023303"/>
    </source>
</evidence>
<keyword evidence="3 11" id="KW-0812">Transmembrane</keyword>
<feature type="domain" description="Ionotropic glutamate receptor C-terminal" evidence="13">
    <location>
        <begin position="222"/>
        <end position="434"/>
    </location>
</feature>
<feature type="transmembrane region" description="Helical" evidence="11">
    <location>
        <begin position="185"/>
        <end position="203"/>
    </location>
</feature>
<evidence type="ECO:0000256" key="8">
    <source>
        <dbReference type="ARBA" id="ARBA00023180"/>
    </source>
</evidence>
<evidence type="ECO:0000256" key="1">
    <source>
        <dbReference type="ARBA" id="ARBA00004141"/>
    </source>
</evidence>
<comment type="caution">
    <text evidence="14">The sequence shown here is derived from an EMBL/GenBank/DDBJ whole genome shotgun (WGS) entry which is preliminary data.</text>
</comment>
<feature type="signal peptide" evidence="12">
    <location>
        <begin position="1"/>
        <end position="18"/>
    </location>
</feature>
<keyword evidence="10" id="KW-0407">Ion channel</keyword>
<keyword evidence="5" id="KW-0406">Ion transport</keyword>
<proteinExistence type="predicted"/>
<evidence type="ECO:0000256" key="5">
    <source>
        <dbReference type="ARBA" id="ARBA00023065"/>
    </source>
</evidence>
<evidence type="ECO:0000256" key="2">
    <source>
        <dbReference type="ARBA" id="ARBA00022448"/>
    </source>
</evidence>
<reference evidence="14" key="1">
    <citation type="submission" date="2023-01" db="EMBL/GenBank/DDBJ databases">
        <title>Metagenome sequencing of chrysophaentin producing Chrysophaeum taylorii.</title>
        <authorList>
            <person name="Davison J."/>
            <person name="Bewley C."/>
        </authorList>
    </citation>
    <scope>NUCLEOTIDE SEQUENCE</scope>
    <source>
        <strain evidence="14">NIES-1699</strain>
    </source>
</reference>
<keyword evidence="6 11" id="KW-0472">Membrane</keyword>
<accession>A0AAD7UBJ1</accession>
<keyword evidence="15" id="KW-1185">Reference proteome</keyword>
<dbReference type="PANTHER" id="PTHR18966">
    <property type="entry name" value="IONOTROPIC GLUTAMATE RECEPTOR"/>
    <property type="match status" value="1"/>
</dbReference>
<evidence type="ECO:0000313" key="14">
    <source>
        <dbReference type="EMBL" id="KAJ8601389.1"/>
    </source>
</evidence>
<dbReference type="Pfam" id="PF00060">
    <property type="entry name" value="Lig_chan"/>
    <property type="match status" value="1"/>
</dbReference>
<dbReference type="GO" id="GO:0015276">
    <property type="term" value="F:ligand-gated monoatomic ion channel activity"/>
    <property type="evidence" value="ECO:0007669"/>
    <property type="project" value="InterPro"/>
</dbReference>
<evidence type="ECO:0000256" key="7">
    <source>
        <dbReference type="ARBA" id="ARBA00023170"/>
    </source>
</evidence>
<evidence type="ECO:0000259" key="13">
    <source>
        <dbReference type="Pfam" id="PF00060"/>
    </source>
</evidence>
<comment type="subcellular location">
    <subcellularLocation>
        <location evidence="1">Membrane</location>
        <topology evidence="1">Multi-pass membrane protein</topology>
    </subcellularLocation>
</comment>
<dbReference type="Proteomes" id="UP001230188">
    <property type="component" value="Unassembled WGS sequence"/>
</dbReference>
<evidence type="ECO:0000313" key="15">
    <source>
        <dbReference type="Proteomes" id="UP001230188"/>
    </source>
</evidence>
<keyword evidence="4 11" id="KW-1133">Transmembrane helix</keyword>
<feature type="transmembrane region" description="Helical" evidence="11">
    <location>
        <begin position="425"/>
        <end position="447"/>
    </location>
</feature>
<evidence type="ECO:0000256" key="12">
    <source>
        <dbReference type="SAM" id="SignalP"/>
    </source>
</evidence>
<organism evidence="14 15">
    <name type="scientific">Chrysophaeum taylorii</name>
    <dbReference type="NCBI Taxonomy" id="2483200"/>
    <lineage>
        <taxon>Eukaryota</taxon>
        <taxon>Sar</taxon>
        <taxon>Stramenopiles</taxon>
        <taxon>Ochrophyta</taxon>
        <taxon>Pelagophyceae</taxon>
        <taxon>Pelagomonadales</taxon>
        <taxon>Pelagomonadaceae</taxon>
        <taxon>Chrysophaeum</taxon>
    </lineage>
</organism>
<evidence type="ECO:0000256" key="3">
    <source>
        <dbReference type="ARBA" id="ARBA00022692"/>
    </source>
</evidence>
<dbReference type="EMBL" id="JAQMWT010000435">
    <property type="protein sequence ID" value="KAJ8601389.1"/>
    <property type="molecule type" value="Genomic_DNA"/>
</dbReference>
<dbReference type="GO" id="GO:0016020">
    <property type="term" value="C:membrane"/>
    <property type="evidence" value="ECO:0007669"/>
    <property type="project" value="UniProtKB-SubCell"/>
</dbReference>
<protein>
    <recommendedName>
        <fullName evidence="13">Ionotropic glutamate receptor C-terminal domain-containing protein</fullName>
    </recommendedName>
</protein>
<gene>
    <name evidence="14" type="ORF">CTAYLR_004994</name>
</gene>
<dbReference type="SUPFAM" id="SSF53850">
    <property type="entry name" value="Periplasmic binding protein-like II"/>
    <property type="match status" value="1"/>
</dbReference>
<keyword evidence="12" id="KW-0732">Signal</keyword>
<feature type="chain" id="PRO_5042286274" description="Ionotropic glutamate receptor C-terminal domain-containing protein" evidence="12">
    <location>
        <begin position="19"/>
        <end position="570"/>
    </location>
</feature>
<keyword evidence="8" id="KW-0325">Glycoprotein</keyword>
<name>A0AAD7UBJ1_9STRA</name>
<evidence type="ECO:0000256" key="9">
    <source>
        <dbReference type="ARBA" id="ARBA00023286"/>
    </source>
</evidence>
<sequence length="570" mass="63372">MFFLVITVAGASRLVANSRPVFDNGDSGRTDYRYNMCNRTIDIATGALEFEKGLDGIKLTVIAYYRSSDTAAIDYTNDEFSGLQADVLEEIANLAGFEYELYLFNESASNSTYVDDIEYMMRHYDVAIDSTTAMAERAALGFSQPYSFLDMTPWLVTTTEDDKDNDPWRNRHTFFRFAYPFSIKLWAATVFSTAVTAFAYWYIEREGAFDSAHKATLQVAAAGGLEPTTVSGKMLLTSWAMAAFIIISSYTANLAAVLVSETKTSARFSDINDAIDQGAMICVHKGYATESLYDSTPEYPPHLKVSTVDEFMDMYRGVCDAVLTDRWTFELAYRSASFTPSCKIARVGDEITDAGGGWVVYADYRHKCSSLITQVLAEYFLSLEGDGTLDTLRTQYLDQSTTKSCGSEADPDEDDVADRLQLHSFVGVFMLHYIVMFLAVLGCWYYRFFFHTGRGSIVGPRAAKKYDDEEEVEGTLVVQDAPVRQRDDDDDDFLRSSSSSAVVALSRRIDALQSDLCDLEIRIGTKLDTITALLTGQEVESQDNNTSFVSLSEAPDGDSNEAAIVPQVFC</sequence>
<evidence type="ECO:0000256" key="11">
    <source>
        <dbReference type="SAM" id="Phobius"/>
    </source>
</evidence>
<keyword evidence="7" id="KW-0675">Receptor</keyword>
<keyword evidence="2" id="KW-0813">Transport</keyword>
<dbReference type="Gene3D" id="3.40.190.10">
    <property type="entry name" value="Periplasmic binding protein-like II"/>
    <property type="match status" value="1"/>
</dbReference>
<evidence type="ECO:0000256" key="4">
    <source>
        <dbReference type="ARBA" id="ARBA00022989"/>
    </source>
</evidence>
<feature type="transmembrane region" description="Helical" evidence="11">
    <location>
        <begin position="239"/>
        <end position="259"/>
    </location>
</feature>
<dbReference type="InterPro" id="IPR001320">
    <property type="entry name" value="Iontro_rcpt_C"/>
</dbReference>
<dbReference type="Gene3D" id="1.10.287.70">
    <property type="match status" value="1"/>
</dbReference>
<keyword evidence="9" id="KW-1071">Ligand-gated ion channel</keyword>
<dbReference type="InterPro" id="IPR015683">
    <property type="entry name" value="Ionotropic_Glu_rcpt"/>
</dbReference>